<comment type="caution">
    <text evidence="1">The sequence shown here is derived from an EMBL/GenBank/DDBJ whole genome shotgun (WGS) entry which is preliminary data.</text>
</comment>
<keyword evidence="2" id="KW-1185">Reference proteome</keyword>
<dbReference type="AlphaFoldDB" id="A0A3S5BW02"/>
<protein>
    <submittedName>
        <fullName evidence="1">Uncharacterized protein</fullName>
    </submittedName>
</protein>
<organism evidence="1 2">
    <name type="scientific">Protopolystoma xenopodis</name>
    <dbReference type="NCBI Taxonomy" id="117903"/>
    <lineage>
        <taxon>Eukaryota</taxon>
        <taxon>Metazoa</taxon>
        <taxon>Spiralia</taxon>
        <taxon>Lophotrochozoa</taxon>
        <taxon>Platyhelminthes</taxon>
        <taxon>Monogenea</taxon>
        <taxon>Polyopisthocotylea</taxon>
        <taxon>Polystomatidea</taxon>
        <taxon>Polystomatidae</taxon>
        <taxon>Protopolystoma</taxon>
    </lineage>
</organism>
<evidence type="ECO:0000313" key="1">
    <source>
        <dbReference type="EMBL" id="VEL20970.1"/>
    </source>
</evidence>
<dbReference type="Proteomes" id="UP000784294">
    <property type="component" value="Unassembled WGS sequence"/>
</dbReference>
<sequence>MIELIDKRQLDEQKGDAEEARIVADVLLTTRSQEWNIKCKSRFWYFLMDRKRSFDWYWATTGRAEKRFCSLLDDGSPQENVHSSSNRHLGMCQPRLLRAQLFMQCRTSVGHASWITGLLGR</sequence>
<accession>A0A3S5BW02</accession>
<dbReference type="EMBL" id="CAAALY010048883">
    <property type="protein sequence ID" value="VEL20970.1"/>
    <property type="molecule type" value="Genomic_DNA"/>
</dbReference>
<evidence type="ECO:0000313" key="2">
    <source>
        <dbReference type="Proteomes" id="UP000784294"/>
    </source>
</evidence>
<proteinExistence type="predicted"/>
<gene>
    <name evidence="1" type="ORF">PXEA_LOCUS14410</name>
</gene>
<reference evidence="1" key="1">
    <citation type="submission" date="2018-11" db="EMBL/GenBank/DDBJ databases">
        <authorList>
            <consortium name="Pathogen Informatics"/>
        </authorList>
    </citation>
    <scope>NUCLEOTIDE SEQUENCE</scope>
</reference>
<name>A0A3S5BW02_9PLAT</name>